<reference evidence="2 3" key="1">
    <citation type="submission" date="2019-08" db="EMBL/GenBank/DDBJ databases">
        <title>Parahaliea maris sp. nov., isolated from the surface seawater.</title>
        <authorList>
            <person name="Liu Y."/>
        </authorList>
    </citation>
    <scope>NUCLEOTIDE SEQUENCE [LARGE SCALE GENOMIC DNA]</scope>
    <source>
        <strain evidence="2 3">HSLHS9</strain>
    </source>
</reference>
<sequence>MGHPLRVAPVLRKYPSLRLYLENAGWPFLDEITGLMYQYPTVYVDVSTNLHIFDKRTMLMYLEQLMLRGLGKRIMFGSDQMWWPEVIGECIEVIQEADFLTREQKADIFYNNAARFLRLSEEQIAAHHRVTSE</sequence>
<dbReference type="EMBL" id="VRZA01000004">
    <property type="protein sequence ID" value="TXS93048.1"/>
    <property type="molecule type" value="Genomic_DNA"/>
</dbReference>
<dbReference type="InterPro" id="IPR006680">
    <property type="entry name" value="Amidohydro-rel"/>
</dbReference>
<dbReference type="AlphaFoldDB" id="A0A5C8ZX71"/>
<evidence type="ECO:0000313" key="3">
    <source>
        <dbReference type="Proteomes" id="UP000321039"/>
    </source>
</evidence>
<accession>A0A5C8ZX71</accession>
<protein>
    <submittedName>
        <fullName evidence="2">Amidohydrolase family protein</fullName>
    </submittedName>
</protein>
<dbReference type="RefSeq" id="WP_148069049.1">
    <property type="nucleotide sequence ID" value="NZ_VRZA01000004.1"/>
</dbReference>
<evidence type="ECO:0000259" key="1">
    <source>
        <dbReference type="Pfam" id="PF04909"/>
    </source>
</evidence>
<dbReference type="SUPFAM" id="SSF51556">
    <property type="entry name" value="Metallo-dependent hydrolases"/>
    <property type="match status" value="1"/>
</dbReference>
<dbReference type="GO" id="GO:0016787">
    <property type="term" value="F:hydrolase activity"/>
    <property type="evidence" value="ECO:0007669"/>
    <property type="project" value="UniProtKB-KW"/>
</dbReference>
<dbReference type="InterPro" id="IPR032466">
    <property type="entry name" value="Metal_Hydrolase"/>
</dbReference>
<dbReference type="Gene3D" id="3.20.20.140">
    <property type="entry name" value="Metal-dependent hydrolases"/>
    <property type="match status" value="1"/>
</dbReference>
<comment type="caution">
    <text evidence="2">The sequence shown here is derived from an EMBL/GenBank/DDBJ whole genome shotgun (WGS) entry which is preliminary data.</text>
</comment>
<dbReference type="Pfam" id="PF04909">
    <property type="entry name" value="Amidohydro_2"/>
    <property type="match status" value="1"/>
</dbReference>
<gene>
    <name evidence="2" type="ORF">FV139_13960</name>
</gene>
<dbReference type="Proteomes" id="UP000321039">
    <property type="component" value="Unassembled WGS sequence"/>
</dbReference>
<name>A0A5C8ZX71_9GAMM</name>
<keyword evidence="2" id="KW-0378">Hydrolase</keyword>
<evidence type="ECO:0000313" key="2">
    <source>
        <dbReference type="EMBL" id="TXS93048.1"/>
    </source>
</evidence>
<keyword evidence="3" id="KW-1185">Reference proteome</keyword>
<organism evidence="2 3">
    <name type="scientific">Parahaliea maris</name>
    <dbReference type="NCBI Taxonomy" id="2716870"/>
    <lineage>
        <taxon>Bacteria</taxon>
        <taxon>Pseudomonadati</taxon>
        <taxon>Pseudomonadota</taxon>
        <taxon>Gammaproteobacteria</taxon>
        <taxon>Cellvibrionales</taxon>
        <taxon>Halieaceae</taxon>
        <taxon>Parahaliea</taxon>
    </lineage>
</organism>
<feature type="domain" description="Amidohydrolase-related" evidence="1">
    <location>
        <begin position="3"/>
        <end position="119"/>
    </location>
</feature>
<proteinExistence type="predicted"/>